<feature type="domain" description="Hemerythrin-like" evidence="1">
    <location>
        <begin position="21"/>
        <end position="117"/>
    </location>
</feature>
<organism evidence="2 3">
    <name type="scientific">Propionivibrio dicarboxylicus</name>
    <dbReference type="NCBI Taxonomy" id="83767"/>
    <lineage>
        <taxon>Bacteria</taxon>
        <taxon>Pseudomonadati</taxon>
        <taxon>Pseudomonadota</taxon>
        <taxon>Betaproteobacteria</taxon>
        <taxon>Rhodocyclales</taxon>
        <taxon>Rhodocyclaceae</taxon>
        <taxon>Propionivibrio</taxon>
    </lineage>
</organism>
<reference evidence="2 3" key="1">
    <citation type="submission" date="2016-10" db="EMBL/GenBank/DDBJ databases">
        <authorList>
            <person name="de Groot N.N."/>
        </authorList>
    </citation>
    <scope>NUCLEOTIDE SEQUENCE [LARGE SCALE GENOMIC DNA]</scope>
    <source>
        <strain evidence="2 3">DSM 5885</strain>
    </source>
</reference>
<gene>
    <name evidence="2" type="ORF">SAMN05660652_02595</name>
</gene>
<name>A0A1G8GNW8_9RHOO</name>
<dbReference type="InterPro" id="IPR012312">
    <property type="entry name" value="Hemerythrin-like"/>
</dbReference>
<dbReference type="OrthoDB" id="9793254at2"/>
<dbReference type="Proteomes" id="UP000198607">
    <property type="component" value="Unassembled WGS sequence"/>
</dbReference>
<proteinExistence type="predicted"/>
<protein>
    <submittedName>
        <fullName evidence="2">Hemerythrin HHE cation binding domain-containing protein</fullName>
    </submittedName>
</protein>
<dbReference type="AlphaFoldDB" id="A0A1G8GNW8"/>
<evidence type="ECO:0000259" key="1">
    <source>
        <dbReference type="Pfam" id="PF01814"/>
    </source>
</evidence>
<accession>A0A1G8GNW8</accession>
<dbReference type="STRING" id="83767.SAMN05660652_02595"/>
<keyword evidence="3" id="KW-1185">Reference proteome</keyword>
<dbReference type="Gene3D" id="1.20.120.520">
    <property type="entry name" value="nmb1532 protein domain like"/>
    <property type="match status" value="1"/>
</dbReference>
<dbReference type="Pfam" id="PF01814">
    <property type="entry name" value="Hemerythrin"/>
    <property type="match status" value="1"/>
</dbReference>
<dbReference type="EMBL" id="FNCY01000011">
    <property type="protein sequence ID" value="SDH96168.1"/>
    <property type="molecule type" value="Genomic_DNA"/>
</dbReference>
<sequence>MKRSAFLITLSREHHTALVWAKRAQRGSGEEATALMPSLVGLFERELAPHFAAEEADLLPLLHAHGQAALAARTLAEHATLRAEAARLRDGCAAALAPFGRALADHVRFEERELFPVIESILAQRADAAAPTVGRSTPARGDMPEQR</sequence>
<evidence type="ECO:0000313" key="3">
    <source>
        <dbReference type="Proteomes" id="UP000198607"/>
    </source>
</evidence>
<dbReference type="RefSeq" id="WP_091938338.1">
    <property type="nucleotide sequence ID" value="NZ_FNCY01000011.1"/>
</dbReference>
<evidence type="ECO:0000313" key="2">
    <source>
        <dbReference type="EMBL" id="SDH96168.1"/>
    </source>
</evidence>